<dbReference type="PANTHER" id="PTHR10015:SF206">
    <property type="entry name" value="HSF-TYPE DNA-BINDING DOMAIN-CONTAINING PROTEIN"/>
    <property type="match status" value="1"/>
</dbReference>
<dbReference type="Proteomes" id="UP001530377">
    <property type="component" value="Unassembled WGS sequence"/>
</dbReference>
<accession>A0ABD3SEI4</accession>
<name>A0ABD3SEI4_9STRA</name>
<feature type="region of interest" description="Disordered" evidence="5">
    <location>
        <begin position="39"/>
        <end position="67"/>
    </location>
</feature>
<sequence>MAPPHDDNGSSELFNGSAIRLDEYNIMDFFETDELEQLHKTPDVRESGSKSPSSLGSTAVTSNTSHGSDFPITELDHGSSFPLLLHAIVSDESSDSIIHWLECGTNFVIANKEEFTRVILSKYFGGRGGGAMKLKFTSFTRRLKRWNFVRIASGRKMGAYYHKDFVRGKPELAMTIVYPIFKGPSSPSIGRTSASSDTAAVPKAQRRATTGCITASKVTAEELLVLRAMATSRDLENISPAPVELTASSQSLLGDDFNKWLTTEFAGEDFDSSSMSSLDNLFSQDPNGLSSNKTKPATSVISNLELYRPKFSPPLTFSDDVPSEGRLKIGKCADQAFPRPKKNFRRHSIASPCATKVTMPSEMIRSLINSGDWLDPNHLSSRIENSFTSNDVSWVGMNRNYPQGREPDHPRQHVNLAESTFVEEDSCDTYFRKSEIDFVCSIDPFT</sequence>
<feature type="compositionally biased region" description="Basic and acidic residues" evidence="5">
    <location>
        <begin position="39"/>
        <end position="48"/>
    </location>
</feature>
<dbReference type="GO" id="GO:0003677">
    <property type="term" value="F:DNA binding"/>
    <property type="evidence" value="ECO:0007669"/>
    <property type="project" value="UniProtKB-KW"/>
</dbReference>
<comment type="similarity">
    <text evidence="4">Belongs to the HSF family.</text>
</comment>
<protein>
    <recommendedName>
        <fullName evidence="6">HSF-type DNA-binding domain-containing protein</fullName>
    </recommendedName>
</protein>
<reference evidence="7 8" key="1">
    <citation type="submission" date="2024-10" db="EMBL/GenBank/DDBJ databases">
        <title>Updated reference genomes for cyclostephanoid diatoms.</title>
        <authorList>
            <person name="Roberts W.R."/>
            <person name="Alverson A.J."/>
        </authorList>
    </citation>
    <scope>NUCLEOTIDE SEQUENCE [LARGE SCALE GENOMIC DNA]</scope>
    <source>
        <strain evidence="7 8">AJA228-03</strain>
    </source>
</reference>
<evidence type="ECO:0000256" key="2">
    <source>
        <dbReference type="ARBA" id="ARBA00023125"/>
    </source>
</evidence>
<dbReference type="InterPro" id="IPR036388">
    <property type="entry name" value="WH-like_DNA-bd_sf"/>
</dbReference>
<evidence type="ECO:0000259" key="6">
    <source>
        <dbReference type="SMART" id="SM00415"/>
    </source>
</evidence>
<keyword evidence="2" id="KW-0238">DNA-binding</keyword>
<dbReference type="EMBL" id="JALLPB020000057">
    <property type="protein sequence ID" value="KAL3822742.1"/>
    <property type="molecule type" value="Genomic_DNA"/>
</dbReference>
<dbReference type="PANTHER" id="PTHR10015">
    <property type="entry name" value="HEAT SHOCK TRANSCRIPTION FACTOR"/>
    <property type="match status" value="1"/>
</dbReference>
<dbReference type="SUPFAM" id="SSF46785">
    <property type="entry name" value="Winged helix' DNA-binding domain"/>
    <property type="match status" value="1"/>
</dbReference>
<dbReference type="Gene3D" id="1.10.10.10">
    <property type="entry name" value="Winged helix-like DNA-binding domain superfamily/Winged helix DNA-binding domain"/>
    <property type="match status" value="1"/>
</dbReference>
<comment type="subcellular location">
    <subcellularLocation>
        <location evidence="1">Nucleus</location>
    </subcellularLocation>
</comment>
<evidence type="ECO:0000313" key="7">
    <source>
        <dbReference type="EMBL" id="KAL3822742.1"/>
    </source>
</evidence>
<evidence type="ECO:0000256" key="5">
    <source>
        <dbReference type="SAM" id="MobiDB-lite"/>
    </source>
</evidence>
<feature type="compositionally biased region" description="Polar residues" evidence="5">
    <location>
        <begin position="58"/>
        <end position="67"/>
    </location>
</feature>
<evidence type="ECO:0000256" key="3">
    <source>
        <dbReference type="ARBA" id="ARBA00023242"/>
    </source>
</evidence>
<dbReference type="Pfam" id="PF00447">
    <property type="entry name" value="HSF_DNA-bind"/>
    <property type="match status" value="1"/>
</dbReference>
<gene>
    <name evidence="7" type="ORF">ACHAXA_001007</name>
</gene>
<dbReference type="AlphaFoldDB" id="A0ABD3SEI4"/>
<dbReference type="GO" id="GO:0005634">
    <property type="term" value="C:nucleus"/>
    <property type="evidence" value="ECO:0007669"/>
    <property type="project" value="UniProtKB-SubCell"/>
</dbReference>
<dbReference type="SMART" id="SM00415">
    <property type="entry name" value="HSF"/>
    <property type="match status" value="1"/>
</dbReference>
<evidence type="ECO:0000256" key="4">
    <source>
        <dbReference type="RuleBase" id="RU004020"/>
    </source>
</evidence>
<proteinExistence type="inferred from homology"/>
<feature type="domain" description="HSF-type DNA-binding" evidence="6">
    <location>
        <begin position="77"/>
        <end position="179"/>
    </location>
</feature>
<evidence type="ECO:0000313" key="8">
    <source>
        <dbReference type="Proteomes" id="UP001530377"/>
    </source>
</evidence>
<comment type="caution">
    <text evidence="7">The sequence shown here is derived from an EMBL/GenBank/DDBJ whole genome shotgun (WGS) entry which is preliminary data.</text>
</comment>
<dbReference type="InterPro" id="IPR000232">
    <property type="entry name" value="HSF_DNA-bd"/>
</dbReference>
<keyword evidence="3" id="KW-0539">Nucleus</keyword>
<keyword evidence="8" id="KW-1185">Reference proteome</keyword>
<dbReference type="InterPro" id="IPR036390">
    <property type="entry name" value="WH_DNA-bd_sf"/>
</dbReference>
<evidence type="ECO:0000256" key="1">
    <source>
        <dbReference type="ARBA" id="ARBA00004123"/>
    </source>
</evidence>
<organism evidence="7 8">
    <name type="scientific">Cyclostephanos tholiformis</name>
    <dbReference type="NCBI Taxonomy" id="382380"/>
    <lineage>
        <taxon>Eukaryota</taxon>
        <taxon>Sar</taxon>
        <taxon>Stramenopiles</taxon>
        <taxon>Ochrophyta</taxon>
        <taxon>Bacillariophyta</taxon>
        <taxon>Coscinodiscophyceae</taxon>
        <taxon>Thalassiosirophycidae</taxon>
        <taxon>Stephanodiscales</taxon>
        <taxon>Stephanodiscaceae</taxon>
        <taxon>Cyclostephanos</taxon>
    </lineage>
</organism>